<sequence length="305" mass="33476">MQTTLVVLGFFAILAVTDACFASGICGGGCAPPPPPVCSGGCGGGYSCGRYGCFSAKARGSKTLSFKAERTMSPDEKFMRCCEERNLPDACLSKCSFRTYTKTALQAMYFKQDYCPMQAAADIQYCAAQGQDHTDCCVRNAVGTTLAGNKCFTFCDQRPGNVTQLDLSYLACYDRFENMKACFWQKLNEQSTPEFSSNIDGESEFSEQGPARHFALTSSRTFQAKTFGISIQEVMTTPQQSVTDPLYPGILYVQAIRTPLEFSFRYIRYDLIVDGVPVQQEGPPEIILRQGVVVKNPAYRPPAPA</sequence>
<protein>
    <recommendedName>
        <fullName evidence="2">Domain of unknown function DB domain-containing protein</fullName>
    </recommendedName>
</protein>
<proteinExistence type="predicted"/>
<evidence type="ECO:0000259" key="2">
    <source>
        <dbReference type="Pfam" id="PF01682"/>
    </source>
</evidence>
<name>A0AAE8ZLZ4_CAEBR</name>
<evidence type="ECO:0000313" key="3">
    <source>
        <dbReference type="EMBL" id="ULT80217.1"/>
    </source>
</evidence>
<organism evidence="3 4">
    <name type="scientific">Caenorhabditis briggsae</name>
    <dbReference type="NCBI Taxonomy" id="6238"/>
    <lineage>
        <taxon>Eukaryota</taxon>
        <taxon>Metazoa</taxon>
        <taxon>Ecdysozoa</taxon>
        <taxon>Nematoda</taxon>
        <taxon>Chromadorea</taxon>
        <taxon>Rhabditida</taxon>
        <taxon>Rhabditina</taxon>
        <taxon>Rhabditomorpha</taxon>
        <taxon>Rhabditoidea</taxon>
        <taxon>Rhabditidae</taxon>
        <taxon>Peloderinae</taxon>
        <taxon>Caenorhabditis</taxon>
    </lineage>
</organism>
<accession>A0AAE8ZLZ4</accession>
<feature type="chain" id="PRO_5042269650" description="Domain of unknown function DB domain-containing protein" evidence="1">
    <location>
        <begin position="20"/>
        <end position="305"/>
    </location>
</feature>
<dbReference type="PANTHER" id="PTHR46705:SF1">
    <property type="entry name" value="DOMAIN OF UNKNOWN FUNCTION DB DOMAIN-CONTAINING PROTEIN"/>
    <property type="match status" value="1"/>
</dbReference>
<gene>
    <name evidence="3" type="ORF">L3Y34_010654</name>
</gene>
<dbReference type="InterPro" id="IPR002602">
    <property type="entry name" value="DB"/>
</dbReference>
<feature type="signal peptide" evidence="1">
    <location>
        <begin position="1"/>
        <end position="19"/>
    </location>
</feature>
<feature type="domain" description="Domain of unknown function DB" evidence="2">
    <location>
        <begin position="81"/>
        <end position="183"/>
    </location>
</feature>
<reference evidence="3 4" key="1">
    <citation type="submission" date="2022-05" db="EMBL/GenBank/DDBJ databases">
        <title>Chromosome-level reference genomes for two strains of Caenorhabditis briggsae: an improved platform for comparative genomics.</title>
        <authorList>
            <person name="Stevens L."/>
            <person name="Andersen E.C."/>
        </authorList>
    </citation>
    <scope>NUCLEOTIDE SEQUENCE [LARGE SCALE GENOMIC DNA]</scope>
    <source>
        <strain evidence="3">QX1410_ONT</strain>
        <tissue evidence="3">Whole-organism</tissue>
    </source>
</reference>
<dbReference type="Pfam" id="PF01682">
    <property type="entry name" value="DB"/>
    <property type="match status" value="1"/>
</dbReference>
<dbReference type="PANTHER" id="PTHR46705">
    <property type="entry name" value="PROTEIN CBG09805"/>
    <property type="match status" value="1"/>
</dbReference>
<dbReference type="EMBL" id="CP090896">
    <property type="protein sequence ID" value="ULT80217.1"/>
    <property type="molecule type" value="Genomic_DNA"/>
</dbReference>
<dbReference type="AlphaFoldDB" id="A0AAE8ZLZ4"/>
<evidence type="ECO:0000313" key="4">
    <source>
        <dbReference type="Proteomes" id="UP000827892"/>
    </source>
</evidence>
<dbReference type="Proteomes" id="UP000827892">
    <property type="component" value="Chromosome X"/>
</dbReference>
<evidence type="ECO:0000256" key="1">
    <source>
        <dbReference type="SAM" id="SignalP"/>
    </source>
</evidence>
<keyword evidence="1" id="KW-0732">Signal</keyword>